<name>A0A1I3FE17_9FIRM</name>
<dbReference type="Pfam" id="PF02645">
    <property type="entry name" value="DegV"/>
    <property type="match status" value="1"/>
</dbReference>
<dbReference type="PANTHER" id="PTHR33434">
    <property type="entry name" value="DEGV DOMAIN-CONTAINING PROTEIN DR_1986-RELATED"/>
    <property type="match status" value="1"/>
</dbReference>
<comment type="function">
    <text evidence="1">May bind long-chain fatty acids, such as palmitate, and may play a role in lipid transport or fatty acid metabolism.</text>
</comment>
<dbReference type="InterPro" id="IPR003797">
    <property type="entry name" value="DegV"/>
</dbReference>
<dbReference type="SUPFAM" id="SSF82549">
    <property type="entry name" value="DAK1/DegV-like"/>
    <property type="match status" value="1"/>
</dbReference>
<evidence type="ECO:0000256" key="3">
    <source>
        <dbReference type="SAM" id="Coils"/>
    </source>
</evidence>
<dbReference type="Proteomes" id="UP000199287">
    <property type="component" value="Unassembled WGS sequence"/>
</dbReference>
<accession>A0A1I3FE17</accession>
<dbReference type="NCBIfam" id="TIGR00762">
    <property type="entry name" value="DegV"/>
    <property type="match status" value="1"/>
</dbReference>
<gene>
    <name evidence="4" type="ORF">SAMN05192551_106107</name>
</gene>
<protein>
    <submittedName>
        <fullName evidence="4">EDD domain protein, DegV family</fullName>
    </submittedName>
</protein>
<dbReference type="AlphaFoldDB" id="A0A1I3FE17"/>
<dbReference type="InterPro" id="IPR050270">
    <property type="entry name" value="DegV_domain_contain"/>
</dbReference>
<dbReference type="GO" id="GO:0008289">
    <property type="term" value="F:lipid binding"/>
    <property type="evidence" value="ECO:0007669"/>
    <property type="project" value="UniProtKB-KW"/>
</dbReference>
<keyword evidence="2" id="KW-0446">Lipid-binding</keyword>
<organism evidence="4 5">
    <name type="scientific">Tindallia magadiensis</name>
    <dbReference type="NCBI Taxonomy" id="69895"/>
    <lineage>
        <taxon>Bacteria</taxon>
        <taxon>Bacillati</taxon>
        <taxon>Bacillota</taxon>
        <taxon>Clostridia</taxon>
        <taxon>Peptostreptococcales</taxon>
        <taxon>Tindalliaceae</taxon>
        <taxon>Tindallia</taxon>
    </lineage>
</organism>
<evidence type="ECO:0000256" key="2">
    <source>
        <dbReference type="ARBA" id="ARBA00023121"/>
    </source>
</evidence>
<dbReference type="EMBL" id="FOQA01000006">
    <property type="protein sequence ID" value="SFI09161.1"/>
    <property type="molecule type" value="Genomic_DNA"/>
</dbReference>
<evidence type="ECO:0000256" key="1">
    <source>
        <dbReference type="ARBA" id="ARBA00003238"/>
    </source>
</evidence>
<dbReference type="InterPro" id="IPR043168">
    <property type="entry name" value="DegV_C"/>
</dbReference>
<dbReference type="Gene3D" id="3.40.50.10170">
    <property type="match status" value="1"/>
</dbReference>
<evidence type="ECO:0000313" key="5">
    <source>
        <dbReference type="Proteomes" id="UP000199287"/>
    </source>
</evidence>
<proteinExistence type="predicted"/>
<evidence type="ECO:0000313" key="4">
    <source>
        <dbReference type="EMBL" id="SFI09161.1"/>
    </source>
</evidence>
<keyword evidence="5" id="KW-1185">Reference proteome</keyword>
<dbReference type="PANTHER" id="PTHR33434:SF3">
    <property type="entry name" value="DEGV DOMAIN-CONTAINING PROTEIN YITS"/>
    <property type="match status" value="1"/>
</dbReference>
<dbReference type="STRING" id="69895.SAMN05192551_106107"/>
<keyword evidence="3" id="KW-0175">Coiled coil</keyword>
<reference evidence="5" key="1">
    <citation type="submission" date="2016-10" db="EMBL/GenBank/DDBJ databases">
        <authorList>
            <person name="Varghese N."/>
            <person name="Submissions S."/>
        </authorList>
    </citation>
    <scope>NUCLEOTIDE SEQUENCE [LARGE SCALE GENOMIC DNA]</scope>
    <source>
        <strain evidence="5">Z-7934</strain>
    </source>
</reference>
<dbReference type="PROSITE" id="PS51482">
    <property type="entry name" value="DEGV"/>
    <property type="match status" value="1"/>
</dbReference>
<sequence>MPTDRNVLTNMLAYGHMDGYNSDSKERERKYIGIHSGTYGRKSIGSITFDKGGESVRIITDSSCDLPSELIEKFNVLVVPLRIEIDGVDYVDGVNLSHEEFFEKMSMSASLPKTSQPSPQSFIDRFMEGLKESEDLLSIHLSSCLSGTYEGARQVKEEVNGNIEVFDTLSGSLGVGLQVLKACQLAKEGFEKSEIVEKIKEYREQLRVVVYLETLENAVKGGRVSRPKEFISNLLNLKPVVHVEDGYVRVLKTLRGKKKAIRVLLEEMEKKKTDYSDQIVGITHCDCLEEAQKLKDEIIERFNPSEVILTTMGPVIGTHAGIGGLLICF</sequence>
<dbReference type="Gene3D" id="3.30.1180.10">
    <property type="match status" value="1"/>
</dbReference>
<feature type="coiled-coil region" evidence="3">
    <location>
        <begin position="251"/>
        <end position="278"/>
    </location>
</feature>